<organism evidence="1">
    <name type="scientific">Abalone asfa-like virus</name>
    <dbReference type="NCBI Taxonomy" id="2839893"/>
    <lineage>
        <taxon>Viruses</taxon>
        <taxon>Varidnaviria</taxon>
        <taxon>Bamfordvirae</taxon>
        <taxon>Nucleocytoviricota</taxon>
        <taxon>Pokkesviricetes</taxon>
        <taxon>Asfuvirales</taxon>
        <taxon>Asfarviridae</taxon>
    </lineage>
</organism>
<name>A0A5K7XZA4_9VIRU</name>
<evidence type="ECO:0000313" key="1">
    <source>
        <dbReference type="EMBL" id="BBO54050.1"/>
    </source>
</evidence>
<sequence>MALDRARKFITTHYTLENKIITDLLFYDPIYREYTNITCGFVKNNDYIHGNKIKIRNKCVRLAEISPYFAKNVYKLFEPGEMIIKDFEKKADRIVKYILQECQKVLTFSMKSKKEQYIRFNELIDIYHQRLDKPRFLRRFQLKSWDFLKL</sequence>
<accession>A0A5K7XZA4</accession>
<protein>
    <submittedName>
        <fullName evidence="1">Uncharacterized protein</fullName>
    </submittedName>
</protein>
<proteinExistence type="predicted"/>
<reference evidence="1" key="1">
    <citation type="journal article" date="2020" name="Sci. Rep.">
        <title>A novel Asfarvirus-like virus identified as a potential cause of mass mortality of abalone.</title>
        <authorList>
            <person name="Matsuyama T."/>
            <person name="Takano T."/>
            <person name="Nishiki I."/>
            <person name="Fujiwara A."/>
            <person name="Kiryu I."/>
            <person name="Inada M."/>
            <person name="Sakai T."/>
            <person name="Terashima S."/>
            <person name="Matsuura Y."/>
            <person name="Isowa K."/>
            <person name="Nakayasu C."/>
        </authorList>
    </citation>
    <scope>NUCLEOTIDE SEQUENCE</scope>
</reference>
<dbReference type="EMBL" id="LC506465">
    <property type="protein sequence ID" value="BBO54050.1"/>
    <property type="molecule type" value="Genomic_DNA"/>
</dbReference>